<evidence type="ECO:0000256" key="7">
    <source>
        <dbReference type="ARBA" id="ARBA00023015"/>
    </source>
</evidence>
<dbReference type="Pfam" id="PF01853">
    <property type="entry name" value="MOZ_SAS"/>
    <property type="match status" value="1"/>
</dbReference>
<feature type="domain" description="MYST-type HAT" evidence="16">
    <location>
        <begin position="199"/>
        <end position="470"/>
    </location>
</feature>
<dbReference type="SUPFAM" id="SSF55729">
    <property type="entry name" value="Acyl-CoA N-acyltransferases (Nat)"/>
    <property type="match status" value="1"/>
</dbReference>
<evidence type="ECO:0000259" key="16">
    <source>
        <dbReference type="PROSITE" id="PS51726"/>
    </source>
</evidence>
<keyword evidence="4" id="KW-0227">DNA damage</keyword>
<evidence type="ECO:0000256" key="15">
    <source>
        <dbReference type="SAM" id="MobiDB-lite"/>
    </source>
</evidence>
<evidence type="ECO:0000256" key="10">
    <source>
        <dbReference type="ARBA" id="ARBA00023204"/>
    </source>
</evidence>
<accession>A0ABR2WTN7</accession>
<dbReference type="InterPro" id="IPR036388">
    <property type="entry name" value="WH-like_DNA-bd_sf"/>
</dbReference>
<feature type="region of interest" description="Disordered" evidence="15">
    <location>
        <begin position="101"/>
        <end position="169"/>
    </location>
</feature>
<comment type="catalytic activity">
    <reaction evidence="12">
        <text>(2E)-butenoyl-CoA + L-lysyl-[protein] = N(6)-(2E)-butenoyl-L-lysyl-[protein] + CoA + H(+)</text>
        <dbReference type="Rhea" id="RHEA:53908"/>
        <dbReference type="Rhea" id="RHEA-COMP:9752"/>
        <dbReference type="Rhea" id="RHEA-COMP:13707"/>
        <dbReference type="ChEBI" id="CHEBI:15378"/>
        <dbReference type="ChEBI" id="CHEBI:29969"/>
        <dbReference type="ChEBI" id="CHEBI:57287"/>
        <dbReference type="ChEBI" id="CHEBI:57332"/>
        <dbReference type="ChEBI" id="CHEBI:137954"/>
    </reaction>
    <physiologicalReaction direction="left-to-right" evidence="12">
        <dbReference type="Rhea" id="RHEA:53909"/>
    </physiologicalReaction>
</comment>
<evidence type="ECO:0000256" key="3">
    <source>
        <dbReference type="ARBA" id="ARBA00022679"/>
    </source>
</evidence>
<dbReference type="Proteomes" id="UP001479436">
    <property type="component" value="Unassembled WGS sequence"/>
</dbReference>
<evidence type="ECO:0000313" key="17">
    <source>
        <dbReference type="EMBL" id="KAK9764877.1"/>
    </source>
</evidence>
<evidence type="ECO:0000256" key="2">
    <source>
        <dbReference type="ARBA" id="ARBA00013184"/>
    </source>
</evidence>
<dbReference type="Pfam" id="PF11717">
    <property type="entry name" value="Tudor-knot"/>
    <property type="match status" value="1"/>
</dbReference>
<keyword evidence="7" id="KW-0805">Transcription regulation</keyword>
<keyword evidence="18" id="KW-1185">Reference proteome</keyword>
<dbReference type="InterPro" id="IPR050603">
    <property type="entry name" value="MYST_HAT"/>
</dbReference>
<keyword evidence="8" id="KW-0010">Activator</keyword>
<dbReference type="PANTHER" id="PTHR10615:SF218">
    <property type="entry name" value="HISTONE ACETYLTRANSFERASE ESA1"/>
    <property type="match status" value="1"/>
</dbReference>
<evidence type="ECO:0000256" key="12">
    <source>
        <dbReference type="ARBA" id="ARBA00047752"/>
    </source>
</evidence>
<keyword evidence="5" id="KW-0156">Chromatin regulator</keyword>
<dbReference type="EMBL" id="JASJQH010000352">
    <property type="protein sequence ID" value="KAK9764877.1"/>
    <property type="molecule type" value="Genomic_DNA"/>
</dbReference>
<evidence type="ECO:0000256" key="4">
    <source>
        <dbReference type="ARBA" id="ARBA00022763"/>
    </source>
</evidence>
<comment type="catalytic activity">
    <reaction evidence="14">
        <text>L-lysyl-[histone] + acetyl-CoA = N(6)-acetyl-L-lysyl-[histone] + CoA + H(+)</text>
        <dbReference type="Rhea" id="RHEA:21992"/>
        <dbReference type="Rhea" id="RHEA-COMP:9845"/>
        <dbReference type="Rhea" id="RHEA-COMP:11338"/>
        <dbReference type="ChEBI" id="CHEBI:15378"/>
        <dbReference type="ChEBI" id="CHEBI:29969"/>
        <dbReference type="ChEBI" id="CHEBI:57287"/>
        <dbReference type="ChEBI" id="CHEBI:57288"/>
        <dbReference type="ChEBI" id="CHEBI:61930"/>
        <dbReference type="EC" id="2.3.1.48"/>
    </reaction>
    <physiologicalReaction direction="left-to-right" evidence="14">
        <dbReference type="Rhea" id="RHEA:21993"/>
    </physiologicalReaction>
</comment>
<evidence type="ECO:0000256" key="13">
    <source>
        <dbReference type="ARBA" id="ARBA00047787"/>
    </source>
</evidence>
<organism evidence="17 18">
    <name type="scientific">Basidiobolus ranarum</name>
    <dbReference type="NCBI Taxonomy" id="34480"/>
    <lineage>
        <taxon>Eukaryota</taxon>
        <taxon>Fungi</taxon>
        <taxon>Fungi incertae sedis</taxon>
        <taxon>Zoopagomycota</taxon>
        <taxon>Entomophthoromycotina</taxon>
        <taxon>Basidiobolomycetes</taxon>
        <taxon>Basidiobolales</taxon>
        <taxon>Basidiobolaceae</taxon>
        <taxon>Basidiobolus</taxon>
    </lineage>
</organism>
<dbReference type="PROSITE" id="PS51726">
    <property type="entry name" value="MYST_HAT"/>
    <property type="match status" value="1"/>
</dbReference>
<comment type="catalytic activity">
    <reaction evidence="13">
        <text>L-lysyl-[protein] + acetyl-CoA = N(6)-acetyl-L-lysyl-[protein] + CoA + H(+)</text>
        <dbReference type="Rhea" id="RHEA:45948"/>
        <dbReference type="Rhea" id="RHEA-COMP:9752"/>
        <dbReference type="Rhea" id="RHEA-COMP:10731"/>
        <dbReference type="ChEBI" id="CHEBI:15378"/>
        <dbReference type="ChEBI" id="CHEBI:29969"/>
        <dbReference type="ChEBI" id="CHEBI:57287"/>
        <dbReference type="ChEBI" id="CHEBI:57288"/>
        <dbReference type="ChEBI" id="CHEBI:61930"/>
    </reaction>
    <physiologicalReaction direction="left-to-right" evidence="13">
        <dbReference type="Rhea" id="RHEA:45949"/>
    </physiologicalReaction>
</comment>
<reference evidence="17 18" key="1">
    <citation type="submission" date="2023-04" db="EMBL/GenBank/DDBJ databases">
        <title>Genome of Basidiobolus ranarum AG-B5.</title>
        <authorList>
            <person name="Stajich J.E."/>
            <person name="Carter-House D."/>
            <person name="Gryganskyi A."/>
        </authorList>
    </citation>
    <scope>NUCLEOTIDE SEQUENCE [LARGE SCALE GENOMIC DNA]</scope>
    <source>
        <strain evidence="17 18">AG-B5</strain>
    </source>
</reference>
<evidence type="ECO:0000256" key="8">
    <source>
        <dbReference type="ARBA" id="ARBA00023159"/>
    </source>
</evidence>
<dbReference type="InterPro" id="IPR002717">
    <property type="entry name" value="HAT_MYST-type"/>
</dbReference>
<evidence type="ECO:0000256" key="5">
    <source>
        <dbReference type="ARBA" id="ARBA00022853"/>
    </source>
</evidence>
<dbReference type="InterPro" id="IPR016197">
    <property type="entry name" value="Chromo-like_dom_sf"/>
</dbReference>
<dbReference type="CDD" id="cd04301">
    <property type="entry name" value="NAT_SF"/>
    <property type="match status" value="1"/>
</dbReference>
<dbReference type="Gene3D" id="1.10.10.10">
    <property type="entry name" value="Winged helix-like DNA-binding domain superfamily/Winged helix DNA-binding domain"/>
    <property type="match status" value="1"/>
</dbReference>
<dbReference type="GO" id="GO:0061733">
    <property type="term" value="F:protein-lysine-acetyltransferase activity"/>
    <property type="evidence" value="ECO:0007669"/>
    <property type="project" value="UniProtKB-EC"/>
</dbReference>
<comment type="caution">
    <text evidence="17">The sequence shown here is derived from an EMBL/GenBank/DDBJ whole genome shotgun (WGS) entry which is preliminary data.</text>
</comment>
<dbReference type="Gene3D" id="3.30.60.60">
    <property type="entry name" value="N-acetyl transferase-like"/>
    <property type="match status" value="1"/>
</dbReference>
<evidence type="ECO:0000256" key="6">
    <source>
        <dbReference type="ARBA" id="ARBA00022990"/>
    </source>
</evidence>
<keyword evidence="17" id="KW-0012">Acyltransferase</keyword>
<dbReference type="Gene3D" id="3.40.630.30">
    <property type="match status" value="1"/>
</dbReference>
<dbReference type="SUPFAM" id="SSF54160">
    <property type="entry name" value="Chromo domain-like"/>
    <property type="match status" value="1"/>
</dbReference>
<evidence type="ECO:0000313" key="18">
    <source>
        <dbReference type="Proteomes" id="UP001479436"/>
    </source>
</evidence>
<evidence type="ECO:0000256" key="9">
    <source>
        <dbReference type="ARBA" id="ARBA00023163"/>
    </source>
</evidence>
<dbReference type="EC" id="2.3.1.48" evidence="2"/>
<sequence>MVANSPQLSPPTYLSSQEVPNEPLRVGCKLFVEKIMGPNDVQYRKAEVLSIRQLESSTLSEYYVHYVEFNKRLDEWVASSRLDLTKGVEFPKIIKGKLSATGLPETSGRGRRASKLSSSGPGRKRKFSIQHSPSPVLCEESPSTTASPIYDKLGEEGDNQDPLENRRRDSMLIETFSKEKEIEKLRTSGSMTQCINEVARVKNLNRIQMGKYEIEGWYFSPYPPQYAHAELIYICEFCLCYFLSLKTFSRHRIKCTLLHPPGNEIYRHEDISFFEIDGRKQRTYCRNLSLLSKLFLDHKTLYYDVDPFLFYIMTKNDEYGAHIIGYFSKEKESLEEYNLACILTLPQYQRMGFGKLLISFSYELSKIEGKIGSPEKPLSDLGLLSYRAYWAETIVGLLIEFKGETTLNDISTTTSITVQDVMHTLQSIDSLKYYHGQHIICLNDKVVKHYYSTQAKPRRSIEPSVISWKPPVFTSAQLRFL</sequence>
<comment type="similarity">
    <text evidence="1">Belongs to the MYST (SAS/MOZ) family.</text>
</comment>
<evidence type="ECO:0000256" key="14">
    <source>
        <dbReference type="ARBA" id="ARBA00048940"/>
    </source>
</evidence>
<keyword evidence="3 17" id="KW-0808">Transferase</keyword>
<keyword evidence="9" id="KW-0804">Transcription</keyword>
<dbReference type="InterPro" id="IPR025995">
    <property type="entry name" value="Tudor-knot"/>
</dbReference>
<evidence type="ECO:0000256" key="1">
    <source>
        <dbReference type="ARBA" id="ARBA00010107"/>
    </source>
</evidence>
<evidence type="ECO:0000256" key="11">
    <source>
        <dbReference type="ARBA" id="ARBA00047557"/>
    </source>
</evidence>
<comment type="catalytic activity">
    <reaction evidence="11">
        <text>2-hydroxyisobutanoyl-CoA + L-lysyl-[protein] = N(6)-(2-hydroxyisobutanoyl)-L-lysyl-[protein] + CoA + H(+)</text>
        <dbReference type="Rhea" id="RHEA:24180"/>
        <dbReference type="Rhea" id="RHEA-COMP:9752"/>
        <dbReference type="Rhea" id="RHEA-COMP:15921"/>
        <dbReference type="ChEBI" id="CHEBI:15378"/>
        <dbReference type="ChEBI" id="CHEBI:29969"/>
        <dbReference type="ChEBI" id="CHEBI:57287"/>
        <dbReference type="ChEBI" id="CHEBI:131780"/>
        <dbReference type="ChEBI" id="CHEBI:144968"/>
    </reaction>
    <physiologicalReaction direction="left-to-right" evidence="11">
        <dbReference type="Rhea" id="RHEA:24181"/>
    </physiologicalReaction>
</comment>
<dbReference type="InterPro" id="IPR040706">
    <property type="entry name" value="Zf-MYST"/>
</dbReference>
<keyword evidence="10" id="KW-0234">DNA repair</keyword>
<keyword evidence="6" id="KW-0007">Acetylation</keyword>
<dbReference type="Pfam" id="PF17772">
    <property type="entry name" value="zf-MYST"/>
    <property type="match status" value="1"/>
</dbReference>
<proteinExistence type="inferred from homology"/>
<name>A0ABR2WTN7_9FUNG</name>
<dbReference type="Gene3D" id="2.30.30.140">
    <property type="match status" value="1"/>
</dbReference>
<dbReference type="InterPro" id="IPR016181">
    <property type="entry name" value="Acyl_CoA_acyltransferase"/>
</dbReference>
<dbReference type="PANTHER" id="PTHR10615">
    <property type="entry name" value="HISTONE ACETYLTRANSFERASE"/>
    <property type="match status" value="1"/>
</dbReference>
<gene>
    <name evidence="17" type="primary">ESA1_2</name>
    <name evidence="17" type="ORF">K7432_007268</name>
</gene>
<protein>
    <recommendedName>
        <fullName evidence="2">histone acetyltransferase</fullName>
        <ecNumber evidence="2">2.3.1.48</ecNumber>
    </recommendedName>
</protein>